<accession>A0A6S5CHH7</accession>
<dbReference type="Proteomes" id="UP000515442">
    <property type="component" value="Chromosome"/>
</dbReference>
<name>A0A6S5CHH7_AERVE</name>
<dbReference type="RefSeq" id="WP_103859312.1">
    <property type="nucleotide sequence ID" value="NZ_AP022038.1"/>
</dbReference>
<dbReference type="InterPro" id="IPR013762">
    <property type="entry name" value="Integrase-like_cat_sf"/>
</dbReference>
<organism evidence="2 3">
    <name type="scientific">Aeromonas veronii</name>
    <dbReference type="NCBI Taxonomy" id="654"/>
    <lineage>
        <taxon>Bacteria</taxon>
        <taxon>Pseudomonadati</taxon>
        <taxon>Pseudomonadota</taxon>
        <taxon>Gammaproteobacteria</taxon>
        <taxon>Aeromonadales</taxon>
        <taxon>Aeromonadaceae</taxon>
        <taxon>Aeromonas</taxon>
    </lineage>
</organism>
<gene>
    <name evidence="2" type="ORF">WP3W19E03_33300</name>
</gene>
<dbReference type="GO" id="GO:0003677">
    <property type="term" value="F:DNA binding"/>
    <property type="evidence" value="ECO:0007669"/>
    <property type="project" value="InterPro"/>
</dbReference>
<evidence type="ECO:0000313" key="2">
    <source>
        <dbReference type="EMBL" id="BBR40805.1"/>
    </source>
</evidence>
<sequence>MAVFRSPAKQAASVMRELQGTILKSVRTVENYERGLTRVTEWTQREKLSDGLRGLTREQAIAYLEQRGQAVGQKCLDMERQAIQAMFRHVTNKLGAGETLPVIKADQPQVLGSRAYNPQQVALICERLAPHNALATEIAYTAGLRAHELLTLQPRSERTPDPRPALPTKFEGREDGSRYVVTGKGGLIREVQLPSHLAARLEAQRLATPRPVTDRHVYYQQHYAIGGGQPWSMAVSRAAKAALGWSTGAHGLRHAYAQERVTELQTLEHSQKVANETVSQELGHFRPEITTTYLR</sequence>
<dbReference type="GO" id="GO:0015074">
    <property type="term" value="P:DNA integration"/>
    <property type="evidence" value="ECO:0007669"/>
    <property type="project" value="InterPro"/>
</dbReference>
<dbReference type="InterPro" id="IPR011010">
    <property type="entry name" value="DNA_brk_join_enz"/>
</dbReference>
<dbReference type="EMBL" id="AP022038">
    <property type="protein sequence ID" value="BBR40805.1"/>
    <property type="molecule type" value="Genomic_DNA"/>
</dbReference>
<dbReference type="SUPFAM" id="SSF56349">
    <property type="entry name" value="DNA breaking-rejoining enzymes"/>
    <property type="match status" value="1"/>
</dbReference>
<evidence type="ECO:0000256" key="1">
    <source>
        <dbReference type="ARBA" id="ARBA00023172"/>
    </source>
</evidence>
<proteinExistence type="predicted"/>
<dbReference type="Gene3D" id="1.10.443.10">
    <property type="entry name" value="Intergrase catalytic core"/>
    <property type="match status" value="1"/>
</dbReference>
<evidence type="ECO:0008006" key="4">
    <source>
        <dbReference type="Google" id="ProtNLM"/>
    </source>
</evidence>
<protein>
    <recommendedName>
        <fullName evidence="4">Integrase</fullName>
    </recommendedName>
</protein>
<dbReference type="AlphaFoldDB" id="A0A6S5CHH7"/>
<dbReference type="GO" id="GO:0006310">
    <property type="term" value="P:DNA recombination"/>
    <property type="evidence" value="ECO:0007669"/>
    <property type="project" value="UniProtKB-KW"/>
</dbReference>
<keyword evidence="1" id="KW-0233">DNA recombination</keyword>
<evidence type="ECO:0000313" key="3">
    <source>
        <dbReference type="Proteomes" id="UP000515442"/>
    </source>
</evidence>
<reference evidence="2 3" key="1">
    <citation type="submission" date="2019-12" db="EMBL/GenBank/DDBJ databases">
        <title>complete genome sequences of Aeromonas veronii str. WP3-W19-ESBL-03 isolated from wastewater treatment plant effluent.</title>
        <authorList>
            <person name="Sekizuka T."/>
            <person name="Itokawa K."/>
            <person name="Yatsu K."/>
            <person name="Inamine Y."/>
            <person name="Kuroda M."/>
        </authorList>
    </citation>
    <scope>NUCLEOTIDE SEQUENCE [LARGE SCALE GENOMIC DNA]</scope>
    <source>
        <strain evidence="2 3">WP3-W19-ESBL-03</strain>
    </source>
</reference>